<dbReference type="AlphaFoldDB" id="A0A3B0XVU2"/>
<feature type="transmembrane region" description="Helical" evidence="1">
    <location>
        <begin position="227"/>
        <end position="250"/>
    </location>
</feature>
<feature type="transmembrane region" description="Helical" evidence="1">
    <location>
        <begin position="282"/>
        <end position="301"/>
    </location>
</feature>
<protein>
    <recommendedName>
        <fullName evidence="3">PepSY domain-containing protein</fullName>
    </recommendedName>
</protein>
<organism evidence="2">
    <name type="scientific">hydrothermal vent metagenome</name>
    <dbReference type="NCBI Taxonomy" id="652676"/>
    <lineage>
        <taxon>unclassified sequences</taxon>
        <taxon>metagenomes</taxon>
        <taxon>ecological metagenomes</taxon>
    </lineage>
</organism>
<dbReference type="InterPro" id="IPR005625">
    <property type="entry name" value="PepSY-ass_TM"/>
</dbReference>
<evidence type="ECO:0000256" key="1">
    <source>
        <dbReference type="SAM" id="Phobius"/>
    </source>
</evidence>
<reference evidence="2" key="1">
    <citation type="submission" date="2018-06" db="EMBL/GenBank/DDBJ databases">
        <authorList>
            <person name="Zhirakovskaya E."/>
        </authorList>
    </citation>
    <scope>NUCLEOTIDE SEQUENCE</scope>
</reference>
<dbReference type="SUPFAM" id="SSF110296">
    <property type="entry name" value="Oligoxyloglucan reducing end-specific cellobiohydrolase"/>
    <property type="match status" value="1"/>
</dbReference>
<dbReference type="EMBL" id="UOFM01000020">
    <property type="protein sequence ID" value="VAW72485.1"/>
    <property type="molecule type" value="Genomic_DNA"/>
</dbReference>
<feature type="transmembrane region" description="Helical" evidence="1">
    <location>
        <begin position="20"/>
        <end position="38"/>
    </location>
</feature>
<keyword evidence="1" id="KW-0472">Membrane</keyword>
<evidence type="ECO:0000313" key="2">
    <source>
        <dbReference type="EMBL" id="VAW72485.1"/>
    </source>
</evidence>
<gene>
    <name evidence="2" type="ORF">MNBD_GAMMA14-520</name>
</gene>
<keyword evidence="1" id="KW-0812">Transmembrane</keyword>
<sequence length="504" mass="56719">MPSGKRNRYLPGVRKLHTWAGLGAGLWLAVLGITGFVLDHRDWSWMWQSTAPEFLVPAQIIDKARTGTVKLYQINPDRPAQRVAGGPQGLWISHDSGQHWQSVIFTASPTMPGINIILDDPETGWSQLWLGTRNGVWQLNPVTGEAQSVALEGRNITTLSEGASPTELLGIIDKSRLFRLDLTGRIPPAGIDITPPAPDQLPTHIGLSRLVHDLHFGRGLLAAPVSLLINDVGAWIMLLLPIGGFLFWWLPRRWKTKPKTEKPLASTRKHTMQWIYRLHGPTLGLIAVIPFLYLTITGIILDHAPELRPWMKTIHIPRALQPPVYRLRRWENEIYAVAGYPGEAHRFSLGTRLGLFTTYDEGRNWTRETGTPVDPGFVWTLRRHGDDLLIGSMGGPNLQRHVNDRWQPVTGTGHMPTDITRDGNGGYLWLNHEGLTSGTSAAQRPPPQHNLPRDDGIPWYFVIDGLHSGMLIHAQWKWVNDLVALACLMLTVTGLIRWWRQRWI</sequence>
<accession>A0A3B0XVU2</accession>
<proteinExistence type="predicted"/>
<dbReference type="Pfam" id="PF03929">
    <property type="entry name" value="PepSY_TM"/>
    <property type="match status" value="1"/>
</dbReference>
<name>A0A3B0XVU2_9ZZZZ</name>
<evidence type="ECO:0008006" key="3">
    <source>
        <dbReference type="Google" id="ProtNLM"/>
    </source>
</evidence>
<keyword evidence="1" id="KW-1133">Transmembrane helix</keyword>